<keyword evidence="2" id="KW-0067">ATP-binding</keyword>
<protein>
    <submittedName>
        <fullName evidence="3">MinD-like ATPase involved in chromosome partitioning or flagellar assembly</fullName>
    </submittedName>
</protein>
<dbReference type="PANTHER" id="PTHR43384:SF6">
    <property type="entry name" value="SEPTUM SITE-DETERMINING PROTEIN MIND HOMOLOG, CHLOROPLASTIC"/>
    <property type="match status" value="1"/>
</dbReference>
<evidence type="ECO:0000313" key="3">
    <source>
        <dbReference type="EMBL" id="MDR7364037.1"/>
    </source>
</evidence>
<dbReference type="InterPro" id="IPR027417">
    <property type="entry name" value="P-loop_NTPase"/>
</dbReference>
<dbReference type="SUPFAM" id="SSF52540">
    <property type="entry name" value="P-loop containing nucleoside triphosphate hydrolases"/>
    <property type="match status" value="1"/>
</dbReference>
<accession>A0ABU2C054</accession>
<dbReference type="PANTHER" id="PTHR43384">
    <property type="entry name" value="SEPTUM SITE-DETERMINING PROTEIN MIND HOMOLOG, CHLOROPLASTIC-RELATED"/>
    <property type="match status" value="1"/>
</dbReference>
<organism evidence="3 4">
    <name type="scientific">Nocardioides marmoribigeumensis</name>
    <dbReference type="NCBI Taxonomy" id="433649"/>
    <lineage>
        <taxon>Bacteria</taxon>
        <taxon>Bacillati</taxon>
        <taxon>Actinomycetota</taxon>
        <taxon>Actinomycetes</taxon>
        <taxon>Propionibacteriales</taxon>
        <taxon>Nocardioidaceae</taxon>
        <taxon>Nocardioides</taxon>
    </lineage>
</organism>
<gene>
    <name evidence="3" type="ORF">J2S63_003590</name>
</gene>
<comment type="caution">
    <text evidence="3">The sequence shown here is derived from an EMBL/GenBank/DDBJ whole genome shotgun (WGS) entry which is preliminary data.</text>
</comment>
<reference evidence="3 4" key="1">
    <citation type="submission" date="2023-07" db="EMBL/GenBank/DDBJ databases">
        <title>Sequencing the genomes of 1000 actinobacteria strains.</title>
        <authorList>
            <person name="Klenk H.-P."/>
        </authorList>
    </citation>
    <scope>NUCLEOTIDE SEQUENCE [LARGE SCALE GENOMIC DNA]</scope>
    <source>
        <strain evidence="3 4">DSM 19426</strain>
    </source>
</reference>
<dbReference type="Proteomes" id="UP001183648">
    <property type="component" value="Unassembled WGS sequence"/>
</dbReference>
<dbReference type="InterPro" id="IPR050625">
    <property type="entry name" value="ParA/MinD_ATPase"/>
</dbReference>
<keyword evidence="1" id="KW-0547">Nucleotide-binding</keyword>
<dbReference type="RefSeq" id="WP_310305161.1">
    <property type="nucleotide sequence ID" value="NZ_BAAAPS010000005.1"/>
</dbReference>
<name>A0ABU2C054_9ACTN</name>
<evidence type="ECO:0000256" key="2">
    <source>
        <dbReference type="ARBA" id="ARBA00022840"/>
    </source>
</evidence>
<dbReference type="EMBL" id="JAVDYG010000001">
    <property type="protein sequence ID" value="MDR7364037.1"/>
    <property type="molecule type" value="Genomic_DNA"/>
</dbReference>
<keyword evidence="4" id="KW-1185">Reference proteome</keyword>
<evidence type="ECO:0000256" key="1">
    <source>
        <dbReference type="ARBA" id="ARBA00022741"/>
    </source>
</evidence>
<evidence type="ECO:0000313" key="4">
    <source>
        <dbReference type="Proteomes" id="UP001183648"/>
    </source>
</evidence>
<proteinExistence type="predicted"/>
<dbReference type="Gene3D" id="3.40.50.300">
    <property type="entry name" value="P-loop containing nucleotide triphosphate hydrolases"/>
    <property type="match status" value="1"/>
</dbReference>
<sequence length="418" mass="42281">MTGADGARLGVLLAGDGEDWERPALDTLQGTRDLVLLRRCLDLTELLATATSGTAQVAVVGHRSHGLDRDAVDRLASAGVRVVVVVADAGTSASSYSQECERLERLGVASVLPAAAVGADLARVVREAVVHDVAAAGPDLPGPVPLPEGAEGRLVAVWGAHGAPGRTTVAVGLGAVLAAQGVPVVVVDADPHGGAVGQHLGVLDEASGLLGAVRLANAGSLDPARLAASARTVEPGLAVLTGLPRADRWQEVRPGPLGDVLDVTRALADLVLVDAGAGLEPPPAPGLPVPRTREALVSGVLEAVDEVLVVASPDPVGLTRLARSLVDLRAVRPGGPSVVVVNRMRSGLGWRERDVTDMVARLCPAASVVFVPDDPATADKALVGGRTVAQVDPRGATRLGTGLARVAAALTAGAALRR</sequence>